<proteinExistence type="predicted"/>
<dbReference type="AlphaFoldDB" id="A0A445DCD6"/>
<dbReference type="InterPro" id="IPR006564">
    <property type="entry name" value="Znf_PMZ"/>
</dbReference>
<feature type="domain" description="Zinc finger PMZ-type" evidence="1">
    <location>
        <begin position="95"/>
        <end position="122"/>
    </location>
</feature>
<evidence type="ECO:0000313" key="2">
    <source>
        <dbReference type="EMBL" id="RYR60850.1"/>
    </source>
</evidence>
<dbReference type="Proteomes" id="UP000289738">
    <property type="component" value="Chromosome A04"/>
</dbReference>
<reference evidence="2 3" key="1">
    <citation type="submission" date="2019-01" db="EMBL/GenBank/DDBJ databases">
        <title>Sequencing of cultivated peanut Arachis hypogaea provides insights into genome evolution and oil improvement.</title>
        <authorList>
            <person name="Chen X."/>
        </authorList>
    </citation>
    <scope>NUCLEOTIDE SEQUENCE [LARGE SCALE GENOMIC DNA]</scope>
    <source>
        <strain evidence="3">cv. Fuhuasheng</strain>
        <tissue evidence="2">Leaves</tissue>
    </source>
</reference>
<comment type="caution">
    <text evidence="2">The sequence shown here is derived from an EMBL/GenBank/DDBJ whole genome shotgun (WGS) entry which is preliminary data.</text>
</comment>
<sequence length="133" mass="14852">MTDWAGRFNKKYGYNTAIAVAGLLFVTKCKEAQTQLAAGNHFSPWLMAAIENNREGISKMRVTHYDRRASVFVIEELEPFKGSSQGSFHVRLTAKMCDCSLFQYLHFPFRHALAACAAAICSDVHAESCVQTI</sequence>
<organism evidence="2 3">
    <name type="scientific">Arachis hypogaea</name>
    <name type="common">Peanut</name>
    <dbReference type="NCBI Taxonomy" id="3818"/>
    <lineage>
        <taxon>Eukaryota</taxon>
        <taxon>Viridiplantae</taxon>
        <taxon>Streptophyta</taxon>
        <taxon>Embryophyta</taxon>
        <taxon>Tracheophyta</taxon>
        <taxon>Spermatophyta</taxon>
        <taxon>Magnoliopsida</taxon>
        <taxon>eudicotyledons</taxon>
        <taxon>Gunneridae</taxon>
        <taxon>Pentapetalae</taxon>
        <taxon>rosids</taxon>
        <taxon>fabids</taxon>
        <taxon>Fabales</taxon>
        <taxon>Fabaceae</taxon>
        <taxon>Papilionoideae</taxon>
        <taxon>50 kb inversion clade</taxon>
        <taxon>dalbergioids sensu lato</taxon>
        <taxon>Dalbergieae</taxon>
        <taxon>Pterocarpus clade</taxon>
        <taxon>Arachis</taxon>
    </lineage>
</organism>
<protein>
    <recommendedName>
        <fullName evidence="1">Zinc finger PMZ-type domain-containing protein</fullName>
    </recommendedName>
</protein>
<evidence type="ECO:0000313" key="3">
    <source>
        <dbReference type="Proteomes" id="UP000289738"/>
    </source>
</evidence>
<dbReference type="GO" id="GO:0008270">
    <property type="term" value="F:zinc ion binding"/>
    <property type="evidence" value="ECO:0007669"/>
    <property type="project" value="InterPro"/>
</dbReference>
<name>A0A445DCD6_ARAHY</name>
<evidence type="ECO:0000259" key="1">
    <source>
        <dbReference type="SMART" id="SM00575"/>
    </source>
</evidence>
<gene>
    <name evidence="2" type="ORF">Ahy_A04g017915</name>
</gene>
<dbReference type="EMBL" id="SDMP01000004">
    <property type="protein sequence ID" value="RYR60850.1"/>
    <property type="molecule type" value="Genomic_DNA"/>
</dbReference>
<keyword evidence="3" id="KW-1185">Reference proteome</keyword>
<dbReference type="SMART" id="SM00575">
    <property type="entry name" value="ZnF_PMZ"/>
    <property type="match status" value="1"/>
</dbReference>
<accession>A0A445DCD6</accession>